<dbReference type="NCBIfam" id="TIGR04056">
    <property type="entry name" value="OMP_RagA_SusC"/>
    <property type="match status" value="1"/>
</dbReference>
<evidence type="ECO:0000313" key="10">
    <source>
        <dbReference type="Proteomes" id="UP000028007"/>
    </source>
</evidence>
<dbReference type="InterPro" id="IPR023997">
    <property type="entry name" value="TonB-dep_OMP_SusC/RagA_CS"/>
</dbReference>
<dbReference type="EMBL" id="JNFF01000117">
    <property type="protein sequence ID" value="KEQ28099.1"/>
    <property type="molecule type" value="Genomic_DNA"/>
</dbReference>
<evidence type="ECO:0000256" key="3">
    <source>
        <dbReference type="ARBA" id="ARBA00022452"/>
    </source>
</evidence>
<evidence type="ECO:0000256" key="1">
    <source>
        <dbReference type="ARBA" id="ARBA00004571"/>
    </source>
</evidence>
<dbReference type="Gene3D" id="2.60.40.1120">
    <property type="entry name" value="Carboxypeptidase-like, regulatory domain"/>
    <property type="match status" value="1"/>
</dbReference>
<dbReference type="InterPro" id="IPR039426">
    <property type="entry name" value="TonB-dep_rcpt-like"/>
</dbReference>
<keyword evidence="10" id="KW-1185">Reference proteome</keyword>
<dbReference type="Gene3D" id="2.40.170.20">
    <property type="entry name" value="TonB-dependent receptor, beta-barrel domain"/>
    <property type="match status" value="1"/>
</dbReference>
<dbReference type="InterPro" id="IPR008969">
    <property type="entry name" value="CarboxyPept-like_regulatory"/>
</dbReference>
<dbReference type="AlphaFoldDB" id="A0A081PBM6"/>
<reference evidence="9 10" key="1">
    <citation type="journal article" date="1992" name="Int. J. Syst. Bacteriol.">
        <title>Sphingobacterium antarcticus sp. nov. a Psychrotrophic Bacterium from the Soils of Schirmacher Oasis, Antarctica.</title>
        <authorList>
            <person name="Shivaji S."/>
            <person name="Ray M.K."/>
            <person name="Rao N.S."/>
            <person name="Saiserr L."/>
            <person name="Jagannadham M.V."/>
            <person name="Kumar G.S."/>
            <person name="Reddy G."/>
            <person name="Bhargava P.M."/>
        </authorList>
    </citation>
    <scope>NUCLEOTIDE SEQUENCE [LARGE SCALE GENOMIC DNA]</scope>
    <source>
        <strain evidence="9 10">4BY</strain>
    </source>
</reference>
<name>A0A081PBM6_9SPHI</name>
<keyword evidence="4 7" id="KW-0812">Transmembrane</keyword>
<sequence length="1065" mass="115904">MQDGAGCRSRRVALFLGNQIYSDMTTQRNLHQWISVVICVTILAFGNIDSAFAQQHRVTGKVTDKNDGSPIPGVTIKVKGSNAGTTSNSNGEYVLQTNKEATLTFSYVGYDELSLQVNGQSALSAVLVPNNQRLDEIVVIGYGTTTKKDATGAVATLSAAQIKDIPVSSVDQKLKGQIPGVQISTTTGTPGGGTSIKIRGSGSIGAGDNPLFVVDGYPISNTSGQVSNPLNVINPNDIESITVLKDASSTAIYGSRGSNGVIVITTKQGTRGAPAVNVSAYTGVQTVPQKGRPQMLNATEFAQFRKDKIIDDFAFRGLTATDADIPEAFRNPAQYGEGTNWYNEILHTAPQQSIDASISGGSENSKYAFSLGYLNQDGTLKYTGFERLSVRMNTESKIGKRLRIGLSLAPTHSVQRLNSFENDFVDVLSRSLWLSPLVPLTDGNGNRTPYVISPDMYAGPNPLNSLEFAGTKSKSFRGLGTAFAELEIMPGLKARYSFNVDYIQNSSFVFNPSFVGGINAPPPVVPNSSTNKSNSFNWLSEALLTYDKSFGTDHRLNAVLGYSAQQERAESLSLFADNYPDDKIQTINAASIISSFGEDVQKWSIISYLARLNYSYKDKYLFTATVRTDGSSRFGQNNRYGTFPSAALAWRVSQEDFMKNISWISDLKLRGTYGLSGNYNIGNYTYITNIGSSNYAFGGNLAGGRVPTSLNNPNLTWEESSQLDLGIDMGILKDRVNFTLDYYRRITKGMLYNSEIPLSSGYSNAIINSGEIENKGFEFGITSSNLQGEFKWNTSANIAFNRNKVLALNENNDPIFSGRSGEGSYQHITQVGRPVGEFYGYVLEGIYKNQADLDNSPKHVTSVVGSIKYKDVDGNGIIEAVKDFDVIGSPQPNFIWGLTNNFAYKGFDLNILLVGSQGGQILKTANQFLLNTDGIFNVDRKVLNRWRSEADPGDGITPTTNGARVIYRDVNSSWVEDASFMRIQNITLGYKINEKLLASSKVIKGARIYTSVQNLATFTKYSGSNPEVSRNTISGNAVSNALVPGEDFTNYPLPRTFILGVNLTF</sequence>
<dbReference type="InterPro" id="IPR037066">
    <property type="entry name" value="Plug_dom_sf"/>
</dbReference>
<dbReference type="eggNOG" id="COG1629">
    <property type="taxonomic scope" value="Bacteria"/>
</dbReference>
<dbReference type="InterPro" id="IPR012910">
    <property type="entry name" value="Plug_dom"/>
</dbReference>
<organism evidence="9 10">
    <name type="scientific">Pedobacter antarcticus 4BY</name>
    <dbReference type="NCBI Taxonomy" id="1358423"/>
    <lineage>
        <taxon>Bacteria</taxon>
        <taxon>Pseudomonadati</taxon>
        <taxon>Bacteroidota</taxon>
        <taxon>Sphingobacteriia</taxon>
        <taxon>Sphingobacteriales</taxon>
        <taxon>Sphingobacteriaceae</taxon>
        <taxon>Pedobacter</taxon>
    </lineage>
</organism>
<evidence type="ECO:0000256" key="6">
    <source>
        <dbReference type="ARBA" id="ARBA00023237"/>
    </source>
</evidence>
<dbReference type="PROSITE" id="PS52016">
    <property type="entry name" value="TONB_DEPENDENT_REC_3"/>
    <property type="match status" value="1"/>
</dbReference>
<protein>
    <recommendedName>
        <fullName evidence="8">TonB-dependent receptor plug domain-containing protein</fullName>
    </recommendedName>
</protein>
<dbReference type="Pfam" id="PF07715">
    <property type="entry name" value="Plug"/>
    <property type="match status" value="1"/>
</dbReference>
<dbReference type="InterPro" id="IPR036942">
    <property type="entry name" value="Beta-barrel_TonB_sf"/>
</dbReference>
<evidence type="ECO:0000256" key="7">
    <source>
        <dbReference type="PROSITE-ProRule" id="PRU01360"/>
    </source>
</evidence>
<evidence type="ECO:0000256" key="4">
    <source>
        <dbReference type="ARBA" id="ARBA00022692"/>
    </source>
</evidence>
<comment type="caution">
    <text evidence="9">The sequence shown here is derived from an EMBL/GenBank/DDBJ whole genome shotgun (WGS) entry which is preliminary data.</text>
</comment>
<accession>A0A081PBM6</accession>
<proteinExistence type="inferred from homology"/>
<feature type="domain" description="TonB-dependent receptor plug" evidence="8">
    <location>
        <begin position="147"/>
        <end position="261"/>
    </location>
</feature>
<evidence type="ECO:0000259" key="8">
    <source>
        <dbReference type="Pfam" id="PF07715"/>
    </source>
</evidence>
<comment type="similarity">
    <text evidence="7">Belongs to the TonB-dependent receptor family.</text>
</comment>
<gene>
    <name evidence="9" type="ORF">N180_00225</name>
</gene>
<dbReference type="NCBIfam" id="TIGR04057">
    <property type="entry name" value="SusC_RagA_signa"/>
    <property type="match status" value="1"/>
</dbReference>
<keyword evidence="6 7" id="KW-0998">Cell outer membrane</keyword>
<dbReference type="Proteomes" id="UP000028007">
    <property type="component" value="Unassembled WGS sequence"/>
</dbReference>
<dbReference type="Pfam" id="PF13715">
    <property type="entry name" value="CarbopepD_reg_2"/>
    <property type="match status" value="1"/>
</dbReference>
<dbReference type="Gene3D" id="2.170.130.10">
    <property type="entry name" value="TonB-dependent receptor, plug domain"/>
    <property type="match status" value="1"/>
</dbReference>
<keyword evidence="5 7" id="KW-0472">Membrane</keyword>
<dbReference type="GO" id="GO:0009279">
    <property type="term" value="C:cell outer membrane"/>
    <property type="evidence" value="ECO:0007669"/>
    <property type="project" value="UniProtKB-SubCell"/>
</dbReference>
<evidence type="ECO:0000256" key="5">
    <source>
        <dbReference type="ARBA" id="ARBA00023136"/>
    </source>
</evidence>
<evidence type="ECO:0000313" key="9">
    <source>
        <dbReference type="EMBL" id="KEQ28099.1"/>
    </source>
</evidence>
<comment type="subcellular location">
    <subcellularLocation>
        <location evidence="1 7">Cell outer membrane</location>
        <topology evidence="1 7">Multi-pass membrane protein</topology>
    </subcellularLocation>
</comment>
<dbReference type="SUPFAM" id="SSF49464">
    <property type="entry name" value="Carboxypeptidase regulatory domain-like"/>
    <property type="match status" value="1"/>
</dbReference>
<dbReference type="FunFam" id="2.170.130.10:FF:000008">
    <property type="entry name" value="SusC/RagA family TonB-linked outer membrane protein"/>
    <property type="match status" value="1"/>
</dbReference>
<evidence type="ECO:0000256" key="2">
    <source>
        <dbReference type="ARBA" id="ARBA00022448"/>
    </source>
</evidence>
<dbReference type="SUPFAM" id="SSF56935">
    <property type="entry name" value="Porins"/>
    <property type="match status" value="1"/>
</dbReference>
<keyword evidence="2 7" id="KW-0813">Transport</keyword>
<keyword evidence="3 7" id="KW-1134">Transmembrane beta strand</keyword>
<dbReference type="InterPro" id="IPR023996">
    <property type="entry name" value="TonB-dep_OMP_SusC/RagA"/>
</dbReference>